<keyword evidence="2" id="KW-1185">Reference proteome</keyword>
<dbReference type="VEuPathDB" id="TriTrypDB:ADEAN_000398600"/>
<reference evidence="1 2" key="1">
    <citation type="submission" date="2020-08" db="EMBL/GenBank/DDBJ databases">
        <authorList>
            <person name="Newling K."/>
            <person name="Davey J."/>
            <person name="Forrester S."/>
        </authorList>
    </citation>
    <scope>NUCLEOTIDE SEQUENCE [LARGE SCALE GENOMIC DNA]</scope>
    <source>
        <strain evidence="2">Crithidia deanei Carvalho (ATCC PRA-265)</strain>
    </source>
</reference>
<evidence type="ECO:0000313" key="1">
    <source>
        <dbReference type="EMBL" id="CAD2216524.1"/>
    </source>
</evidence>
<sequence>MSKFFSSKITQNVLLPLTGFAAGWGIYQAADSQLLSDDSRRKISLLNLKTIRGVQSILPASVSEQYGYPERVLNSMIASMEKGYSEMEMSERVTFDEVLRECDVSEQICYLEEHATEDIPYFYIADVFHSWASINSKYYLKEEDGSSSVTQVNKKDFESPVLCKELWEKMKNGVIPFDVSVRALCLLAATNKKNARQIAANVRADPNDMLQLYTTYIHSLEEKGLPEGDTVPLADVAGSTLFLLKMSNDASSGFLGLRRGSLTQGVDRDLWCGNFGVLPSAVRNRTADTASAFAEALSEKLKCPVDK</sequence>
<proteinExistence type="predicted"/>
<dbReference type="AlphaFoldDB" id="S9V138"/>
<dbReference type="Proteomes" id="UP000515908">
    <property type="component" value="Chromosome 07"/>
</dbReference>
<organism evidence="1 2">
    <name type="scientific">Angomonas deanei</name>
    <dbReference type="NCBI Taxonomy" id="59799"/>
    <lineage>
        <taxon>Eukaryota</taxon>
        <taxon>Discoba</taxon>
        <taxon>Euglenozoa</taxon>
        <taxon>Kinetoplastea</taxon>
        <taxon>Metakinetoplastina</taxon>
        <taxon>Trypanosomatida</taxon>
        <taxon>Trypanosomatidae</taxon>
        <taxon>Strigomonadinae</taxon>
        <taxon>Angomonas</taxon>
    </lineage>
</organism>
<dbReference type="OrthoDB" id="277767at2759"/>
<name>S9V138_9TRYP</name>
<evidence type="ECO:0000313" key="2">
    <source>
        <dbReference type="Proteomes" id="UP000515908"/>
    </source>
</evidence>
<gene>
    <name evidence="1" type="ORF">ADEAN_000398600</name>
</gene>
<accession>S9V138</accession>
<dbReference type="EMBL" id="LR877151">
    <property type="protein sequence ID" value="CAD2216524.1"/>
    <property type="molecule type" value="Genomic_DNA"/>
</dbReference>
<protein>
    <submittedName>
        <fullName evidence="1">Uncharacterized protein</fullName>
    </submittedName>
</protein>